<dbReference type="InterPro" id="IPR036388">
    <property type="entry name" value="WH-like_DNA-bd_sf"/>
</dbReference>
<dbReference type="CDD" id="cd00090">
    <property type="entry name" value="HTH_ARSR"/>
    <property type="match status" value="1"/>
</dbReference>
<proteinExistence type="predicted"/>
<dbReference type="InterPro" id="IPR011991">
    <property type="entry name" value="ArsR-like_HTH"/>
</dbReference>
<keyword evidence="3" id="KW-0804">Transcription</keyword>
<evidence type="ECO:0000313" key="6">
    <source>
        <dbReference type="Proteomes" id="UP000178985"/>
    </source>
</evidence>
<dbReference type="GO" id="GO:0003677">
    <property type="term" value="F:DNA binding"/>
    <property type="evidence" value="ECO:0007669"/>
    <property type="project" value="UniProtKB-KW"/>
</dbReference>
<dbReference type="PANTHER" id="PTHR43132">
    <property type="entry name" value="ARSENICAL RESISTANCE OPERON REPRESSOR ARSR-RELATED"/>
    <property type="match status" value="1"/>
</dbReference>
<dbReference type="Gene3D" id="1.10.10.10">
    <property type="entry name" value="Winged helix-like DNA-binding domain superfamily/Winged helix DNA-binding domain"/>
    <property type="match status" value="1"/>
</dbReference>
<evidence type="ECO:0000256" key="3">
    <source>
        <dbReference type="ARBA" id="ARBA00023163"/>
    </source>
</evidence>
<dbReference type="PROSITE" id="PS50987">
    <property type="entry name" value="HTH_ARSR_2"/>
    <property type="match status" value="1"/>
</dbReference>
<organism evidence="5 6">
    <name type="scientific">Candidatus Nomurabacteria bacterium RIFCSPHIGHO2_01_FULL_40_20</name>
    <dbReference type="NCBI Taxonomy" id="1801738"/>
    <lineage>
        <taxon>Bacteria</taxon>
        <taxon>Candidatus Nomuraibacteriota</taxon>
    </lineage>
</organism>
<dbReference type="SUPFAM" id="SSF46785">
    <property type="entry name" value="Winged helix' DNA-binding domain"/>
    <property type="match status" value="1"/>
</dbReference>
<evidence type="ECO:0000313" key="5">
    <source>
        <dbReference type="EMBL" id="OGI63740.1"/>
    </source>
</evidence>
<dbReference type="PANTHER" id="PTHR43132:SF2">
    <property type="entry name" value="ARSENICAL RESISTANCE OPERON REPRESSOR ARSR-RELATED"/>
    <property type="match status" value="1"/>
</dbReference>
<evidence type="ECO:0000259" key="4">
    <source>
        <dbReference type="PROSITE" id="PS50987"/>
    </source>
</evidence>
<dbReference type="EMBL" id="MFTO01000013">
    <property type="protein sequence ID" value="OGI63740.1"/>
    <property type="molecule type" value="Genomic_DNA"/>
</dbReference>
<keyword evidence="2" id="KW-0238">DNA-binding</keyword>
<dbReference type="PRINTS" id="PR00778">
    <property type="entry name" value="HTHARSR"/>
</dbReference>
<feature type="domain" description="HTH arsR-type" evidence="4">
    <location>
        <begin position="1"/>
        <end position="88"/>
    </location>
</feature>
<name>A0A1F6V229_9BACT</name>
<dbReference type="SMART" id="SM00418">
    <property type="entry name" value="HTH_ARSR"/>
    <property type="match status" value="1"/>
</dbReference>
<dbReference type="InterPro" id="IPR001845">
    <property type="entry name" value="HTH_ArsR_DNA-bd_dom"/>
</dbReference>
<dbReference type="AlphaFoldDB" id="A0A1F6V229"/>
<evidence type="ECO:0000256" key="2">
    <source>
        <dbReference type="ARBA" id="ARBA00023125"/>
    </source>
</evidence>
<protein>
    <recommendedName>
        <fullName evidence="4">HTH arsR-type domain-containing protein</fullName>
    </recommendedName>
</protein>
<dbReference type="InterPro" id="IPR051011">
    <property type="entry name" value="Metal_resp_trans_reg"/>
</dbReference>
<dbReference type="Pfam" id="PF01022">
    <property type="entry name" value="HTH_5"/>
    <property type="match status" value="1"/>
</dbReference>
<dbReference type="InterPro" id="IPR036390">
    <property type="entry name" value="WH_DNA-bd_sf"/>
</dbReference>
<keyword evidence="1" id="KW-0805">Transcription regulation</keyword>
<comment type="caution">
    <text evidence="5">The sequence shown here is derived from an EMBL/GenBank/DDBJ whole genome shotgun (WGS) entry which is preliminary data.</text>
</comment>
<sequence>MQEKDLEKIFKAFANRRRLAILKFLKKNKEQSVGEVADAIKLSFKSTSKHLLILSNAEIIEADQVSLVKFYSLFSKPNSLVKEIIDSL</sequence>
<dbReference type="Proteomes" id="UP000178985">
    <property type="component" value="Unassembled WGS sequence"/>
</dbReference>
<gene>
    <name evidence="5" type="ORF">A2733_02105</name>
</gene>
<reference evidence="5 6" key="1">
    <citation type="journal article" date="2016" name="Nat. Commun.">
        <title>Thousands of microbial genomes shed light on interconnected biogeochemical processes in an aquifer system.</title>
        <authorList>
            <person name="Anantharaman K."/>
            <person name="Brown C.T."/>
            <person name="Hug L.A."/>
            <person name="Sharon I."/>
            <person name="Castelle C.J."/>
            <person name="Probst A.J."/>
            <person name="Thomas B.C."/>
            <person name="Singh A."/>
            <person name="Wilkins M.J."/>
            <person name="Karaoz U."/>
            <person name="Brodie E.L."/>
            <person name="Williams K.H."/>
            <person name="Hubbard S.S."/>
            <person name="Banfield J.F."/>
        </authorList>
    </citation>
    <scope>NUCLEOTIDE SEQUENCE [LARGE SCALE GENOMIC DNA]</scope>
</reference>
<dbReference type="GO" id="GO:0003700">
    <property type="term" value="F:DNA-binding transcription factor activity"/>
    <property type="evidence" value="ECO:0007669"/>
    <property type="project" value="InterPro"/>
</dbReference>
<evidence type="ECO:0000256" key="1">
    <source>
        <dbReference type="ARBA" id="ARBA00023015"/>
    </source>
</evidence>
<accession>A0A1F6V229</accession>